<comment type="caution">
    <text evidence="1">The sequence shown here is derived from an EMBL/GenBank/DDBJ whole genome shotgun (WGS) entry which is preliminary data.</text>
</comment>
<organism evidence="1 2">
    <name type="scientific">Pedobacter ginsenosidimutans</name>
    <dbReference type="NCBI Taxonomy" id="687842"/>
    <lineage>
        <taxon>Bacteria</taxon>
        <taxon>Pseudomonadati</taxon>
        <taxon>Bacteroidota</taxon>
        <taxon>Sphingobacteriia</taxon>
        <taxon>Sphingobacteriales</taxon>
        <taxon>Sphingobacteriaceae</taxon>
        <taxon>Pedobacter</taxon>
    </lineage>
</organism>
<evidence type="ECO:0000313" key="1">
    <source>
        <dbReference type="EMBL" id="KRT17872.1"/>
    </source>
</evidence>
<dbReference type="AlphaFoldDB" id="A0A0T5VVN7"/>
<dbReference type="RefSeq" id="WP_057930502.1">
    <property type="nucleotide sequence ID" value="NZ_LMZQ01000001.1"/>
</dbReference>
<dbReference type="EMBL" id="LMZQ01000001">
    <property type="protein sequence ID" value="KRT17872.1"/>
    <property type="molecule type" value="Genomic_DNA"/>
</dbReference>
<dbReference type="PROSITE" id="PS51257">
    <property type="entry name" value="PROKAR_LIPOPROTEIN"/>
    <property type="match status" value="1"/>
</dbReference>
<name>A0A0T5VVN7_9SPHI</name>
<gene>
    <name evidence="1" type="ORF">ASU31_00840</name>
</gene>
<protein>
    <submittedName>
        <fullName evidence="1">Uncharacterized protein</fullName>
    </submittedName>
</protein>
<evidence type="ECO:0000313" key="2">
    <source>
        <dbReference type="Proteomes" id="UP000051950"/>
    </source>
</evidence>
<accession>A0A0T5VVN7</accession>
<dbReference type="Proteomes" id="UP000051950">
    <property type="component" value="Unassembled WGS sequence"/>
</dbReference>
<proteinExistence type="predicted"/>
<keyword evidence="2" id="KW-1185">Reference proteome</keyword>
<reference evidence="1 2" key="1">
    <citation type="submission" date="2015-11" db="EMBL/GenBank/DDBJ databases">
        <title>Sequence of Pedobacter ginsenosidimutans.</title>
        <authorList>
            <person name="Carson E."/>
            <person name="Keyser V."/>
            <person name="Newman J."/>
            <person name="Miller J."/>
        </authorList>
    </citation>
    <scope>NUCLEOTIDE SEQUENCE [LARGE SCALE GENOMIC DNA]</scope>
    <source>
        <strain evidence="1 2">KACC 14530</strain>
    </source>
</reference>
<sequence>MKIFIISAFFMLLISCKKTVSIDEIFVSLSASKTKLSADGLSMSEISVQLSPNSSADRRTVVFTTTSGNFIPGNQDKALVKAEYNDGVLIAKVLLRSPLKPGMISVSVSPEFDSPNSEYILSTDIEAVPSEPFSMKIEPSGFGISSNFLTEIKLRGLLKNSENRPVSSGFNVVFEDVLLSGLAANGRFRAVQNQTADSSSVSAIYSAPAYPIGTEIKIRAVCLDSKGKKTVVRDSLLLTVNK</sequence>
<dbReference type="STRING" id="687842.ASU31_00840"/>
<dbReference type="OrthoDB" id="1493276at2"/>